<dbReference type="InterPro" id="IPR051531">
    <property type="entry name" value="N-acetyltransferase"/>
</dbReference>
<dbReference type="RefSeq" id="WP_095672548.1">
    <property type="nucleotide sequence ID" value="NZ_CP016771.1"/>
</dbReference>
<dbReference type="GO" id="GO:0016747">
    <property type="term" value="F:acyltransferase activity, transferring groups other than amino-acyl groups"/>
    <property type="evidence" value="ECO:0007669"/>
    <property type="project" value="InterPro"/>
</dbReference>
<name>A0A249K9S3_9ACTN</name>
<gene>
    <name evidence="5" type="ORF">B1s21160_04325</name>
</gene>
<sequence>MISHSIREIAETDANWIVEACQDKEILFWTTVPRPYKLQHAQGFIRGEFPEYKIWVIEDKEVRPVGIISIHAVDEAGNAEIGYWIAPWGRGKGATKDAISLVGNYAKTDSKIKFLQACISDLNFASQRVAEYAGLVKAEAACKTCPAGEKQTSSTYFRKAV</sequence>
<evidence type="ECO:0000313" key="5">
    <source>
        <dbReference type="EMBL" id="ASY13543.1"/>
    </source>
</evidence>
<dbReference type="SUPFAM" id="SSF55729">
    <property type="entry name" value="Acyl-CoA N-acyltransferases (Nat)"/>
    <property type="match status" value="1"/>
</dbReference>
<proteinExistence type="inferred from homology"/>
<dbReference type="Pfam" id="PF13302">
    <property type="entry name" value="Acetyltransf_3"/>
    <property type="match status" value="1"/>
</dbReference>
<evidence type="ECO:0000313" key="6">
    <source>
        <dbReference type="Proteomes" id="UP000217171"/>
    </source>
</evidence>
<keyword evidence="2 5" id="KW-0012">Acyltransferase</keyword>
<dbReference type="InterPro" id="IPR016181">
    <property type="entry name" value="Acyl_CoA_acyltransferase"/>
</dbReference>
<reference evidence="5 6" key="1">
    <citation type="submission" date="2016-07" db="EMBL/GenBank/DDBJ databases">
        <title>High microdiversification within the ubiquitous acI lineage of Actinobacteria.</title>
        <authorList>
            <person name="Neuenschwander S.M."/>
            <person name="Salcher M."/>
            <person name="Ghai R."/>
            <person name="Pernthaler J."/>
        </authorList>
    </citation>
    <scope>NUCLEOTIDE SEQUENCE [LARGE SCALE GENOMIC DNA]</scope>
    <source>
        <strain evidence="5">MMS-21-160</strain>
    </source>
</reference>
<dbReference type="PANTHER" id="PTHR43792">
    <property type="entry name" value="GNAT FAMILY, PUTATIVE (AFU_ORTHOLOGUE AFUA_3G00765)-RELATED-RELATED"/>
    <property type="match status" value="1"/>
</dbReference>
<feature type="domain" description="N-acetyltransferase" evidence="4">
    <location>
        <begin position="6"/>
        <end position="135"/>
    </location>
</feature>
<evidence type="ECO:0000256" key="1">
    <source>
        <dbReference type="ARBA" id="ARBA00022679"/>
    </source>
</evidence>
<dbReference type="Gene3D" id="3.40.630.30">
    <property type="match status" value="1"/>
</dbReference>
<evidence type="ECO:0000259" key="4">
    <source>
        <dbReference type="Pfam" id="PF13302"/>
    </source>
</evidence>
<dbReference type="AlphaFoldDB" id="A0A249K9S3"/>
<organism evidence="5 6">
    <name type="scientific">Candidatus Nanopelagicus hibericus</name>
    <dbReference type="NCBI Taxonomy" id="1884915"/>
    <lineage>
        <taxon>Bacteria</taxon>
        <taxon>Bacillati</taxon>
        <taxon>Actinomycetota</taxon>
        <taxon>Actinomycetes</taxon>
        <taxon>Candidatus Nanopelagicales</taxon>
        <taxon>Candidatus Nanopelagicaceae</taxon>
        <taxon>Candidatus Nanopelagicus</taxon>
    </lineage>
</organism>
<dbReference type="EMBL" id="CP016771">
    <property type="protein sequence ID" value="ASY13543.1"/>
    <property type="molecule type" value="Genomic_DNA"/>
</dbReference>
<evidence type="ECO:0000256" key="3">
    <source>
        <dbReference type="ARBA" id="ARBA00038502"/>
    </source>
</evidence>
<keyword evidence="1 5" id="KW-0808">Transferase</keyword>
<dbReference type="KEGG" id="nhi:B1s21160_04325"/>
<comment type="similarity">
    <text evidence="3">Belongs to the acetyltransferase family. RimJ subfamily.</text>
</comment>
<keyword evidence="6" id="KW-1185">Reference proteome</keyword>
<dbReference type="Proteomes" id="UP000217171">
    <property type="component" value="Chromosome"/>
</dbReference>
<protein>
    <submittedName>
        <fullName evidence="5">Acyltransferase</fullName>
    </submittedName>
</protein>
<accession>A0A249K9S3</accession>
<dbReference type="InterPro" id="IPR000182">
    <property type="entry name" value="GNAT_dom"/>
</dbReference>
<dbReference type="PANTHER" id="PTHR43792:SF8">
    <property type="entry name" value="[RIBOSOMAL PROTEIN US5]-ALANINE N-ACETYLTRANSFERASE"/>
    <property type="match status" value="1"/>
</dbReference>
<evidence type="ECO:0000256" key="2">
    <source>
        <dbReference type="ARBA" id="ARBA00023315"/>
    </source>
</evidence>